<reference evidence="2 3" key="1">
    <citation type="submission" date="2013-12" db="EMBL/GenBank/DDBJ databases">
        <title>Draft genome of the parsitic nematode Ancylostoma duodenale.</title>
        <authorList>
            <person name="Mitreva M."/>
        </authorList>
    </citation>
    <scope>NUCLEOTIDE SEQUENCE [LARGE SCALE GENOMIC DNA]</scope>
    <source>
        <strain evidence="2 3">Zhejiang</strain>
    </source>
</reference>
<organism evidence="2 3">
    <name type="scientific">Ancylostoma duodenale</name>
    <dbReference type="NCBI Taxonomy" id="51022"/>
    <lineage>
        <taxon>Eukaryota</taxon>
        <taxon>Metazoa</taxon>
        <taxon>Ecdysozoa</taxon>
        <taxon>Nematoda</taxon>
        <taxon>Chromadorea</taxon>
        <taxon>Rhabditida</taxon>
        <taxon>Rhabditina</taxon>
        <taxon>Rhabditomorpha</taxon>
        <taxon>Strongyloidea</taxon>
        <taxon>Ancylostomatidae</taxon>
        <taxon>Ancylostomatinae</taxon>
        <taxon>Ancylostoma</taxon>
    </lineage>
</organism>
<dbReference type="Proteomes" id="UP000054047">
    <property type="component" value="Unassembled WGS sequence"/>
</dbReference>
<dbReference type="EMBL" id="KN736776">
    <property type="protein sequence ID" value="KIH55773.1"/>
    <property type="molecule type" value="Genomic_DNA"/>
</dbReference>
<feature type="region of interest" description="Disordered" evidence="1">
    <location>
        <begin position="95"/>
        <end position="120"/>
    </location>
</feature>
<accession>A0A0C2CHC3</accession>
<dbReference type="AlphaFoldDB" id="A0A0C2CHC3"/>
<sequence length="120" mass="13560">MDYKKMPVNDIVKCLMERNSDPITRELVLALADRVPHDPAACAEEDRRSRSIVISGLSEADMNLPPTQRQRDLDHKVDNLLDALGVDCHPVQVYRMGKPDPSRPRMTVKLLSRHDNSSVS</sequence>
<keyword evidence="3" id="KW-1185">Reference proteome</keyword>
<protein>
    <submittedName>
        <fullName evidence="2">Uncharacterized protein</fullName>
    </submittedName>
</protein>
<evidence type="ECO:0000313" key="2">
    <source>
        <dbReference type="EMBL" id="KIH55773.1"/>
    </source>
</evidence>
<dbReference type="OrthoDB" id="5870018at2759"/>
<evidence type="ECO:0000313" key="3">
    <source>
        <dbReference type="Proteomes" id="UP000054047"/>
    </source>
</evidence>
<evidence type="ECO:0000256" key="1">
    <source>
        <dbReference type="SAM" id="MobiDB-lite"/>
    </source>
</evidence>
<gene>
    <name evidence="2" type="ORF">ANCDUO_14064</name>
</gene>
<name>A0A0C2CHC3_9BILA</name>
<proteinExistence type="predicted"/>